<dbReference type="KEGG" id="ssl:SS1G_05306"/>
<reference evidence="4" key="1">
    <citation type="journal article" date="2011" name="PLoS Genet.">
        <title>Genomic analysis of the necrotrophic fungal pathogens Sclerotinia sclerotiorum and Botrytis cinerea.</title>
        <authorList>
            <person name="Amselem J."/>
            <person name="Cuomo C.A."/>
            <person name="van Kan J.A."/>
            <person name="Viaud M."/>
            <person name="Benito E.P."/>
            <person name="Couloux A."/>
            <person name="Coutinho P.M."/>
            <person name="de Vries R.P."/>
            <person name="Dyer P.S."/>
            <person name="Fillinger S."/>
            <person name="Fournier E."/>
            <person name="Gout L."/>
            <person name="Hahn M."/>
            <person name="Kohn L."/>
            <person name="Lapalu N."/>
            <person name="Plummer K.M."/>
            <person name="Pradier J.M."/>
            <person name="Quevillon E."/>
            <person name="Sharon A."/>
            <person name="Simon A."/>
            <person name="ten Have A."/>
            <person name="Tudzynski B."/>
            <person name="Tudzynski P."/>
            <person name="Wincker P."/>
            <person name="Andrew M."/>
            <person name="Anthouard V."/>
            <person name="Beever R.E."/>
            <person name="Beffa R."/>
            <person name="Benoit I."/>
            <person name="Bouzid O."/>
            <person name="Brault B."/>
            <person name="Chen Z."/>
            <person name="Choquer M."/>
            <person name="Collemare J."/>
            <person name="Cotton P."/>
            <person name="Danchin E.G."/>
            <person name="Da Silva C."/>
            <person name="Gautier A."/>
            <person name="Giraud C."/>
            <person name="Giraud T."/>
            <person name="Gonzalez C."/>
            <person name="Grossetete S."/>
            <person name="Guldener U."/>
            <person name="Henrissat B."/>
            <person name="Howlett B.J."/>
            <person name="Kodira C."/>
            <person name="Kretschmer M."/>
            <person name="Lappartient A."/>
            <person name="Leroch M."/>
            <person name="Levis C."/>
            <person name="Mauceli E."/>
            <person name="Neuveglise C."/>
            <person name="Oeser B."/>
            <person name="Pearson M."/>
            <person name="Poulain J."/>
            <person name="Poussereau N."/>
            <person name="Quesneville H."/>
            <person name="Rascle C."/>
            <person name="Schumacher J."/>
            <person name="Segurens B."/>
            <person name="Sexton A."/>
            <person name="Silva E."/>
            <person name="Sirven C."/>
            <person name="Soanes D.M."/>
            <person name="Talbot N.J."/>
            <person name="Templeton M."/>
            <person name="Yandava C."/>
            <person name="Yarden O."/>
            <person name="Zeng Q."/>
            <person name="Rollins J.A."/>
            <person name="Lebrun M.H."/>
            <person name="Dickman M."/>
        </authorList>
    </citation>
    <scope>NUCLEOTIDE SEQUENCE [LARGE SCALE GENOMIC DNA]</scope>
    <source>
        <strain evidence="4">ATCC 18683 / 1980 / Ss-1</strain>
    </source>
</reference>
<dbReference type="Pfam" id="PF00651">
    <property type="entry name" value="BTB"/>
    <property type="match status" value="1"/>
</dbReference>
<sequence length="327" mass="36666">MSDALDAIQALYDTGKYSDMKICCEDKVFNAHRAVICMRSPVIAAAMDNDRWEEAAKGEYHMSDDELPVVEAMIRYLYLRTYDDQVVGPPEALSSHSQLEIGKDELPLPLTPAFKPESELEPEPAPDSEPDSEPDLAPWYATAKLPEVTPVSLPSSLLFNAKVYIIADKYMIPALKTLAYEKCSKSLEEHWNTPEFSAAAELLWENTPTSDIQLRDSAVATAASNIDVLLDRGEFVEFMSAHGDFAVEVLKRVTRKTYPDITSTDIESDRKHVIKNSHRAEESHYGGKYSHLDGTIEGSGMHSTKVYITGKIFLIVELRAQDQSFRW</sequence>
<dbReference type="Gene3D" id="3.30.710.10">
    <property type="entry name" value="Potassium Channel Kv1.1, Chain A"/>
    <property type="match status" value="1"/>
</dbReference>
<dbReference type="CDD" id="cd18186">
    <property type="entry name" value="BTB_POZ_ZBTB_KLHL-like"/>
    <property type="match status" value="1"/>
</dbReference>
<dbReference type="SUPFAM" id="SSF54695">
    <property type="entry name" value="POZ domain"/>
    <property type="match status" value="1"/>
</dbReference>
<dbReference type="InterPro" id="IPR000210">
    <property type="entry name" value="BTB/POZ_dom"/>
</dbReference>
<dbReference type="HOGENOM" id="CLU_057752_5_1_1"/>
<feature type="region of interest" description="Disordered" evidence="1">
    <location>
        <begin position="112"/>
        <end position="137"/>
    </location>
</feature>
<name>A7EJ13_SCLS1</name>
<dbReference type="STRING" id="665079.A7EJ13"/>
<dbReference type="EMBL" id="CH476626">
    <property type="protein sequence ID" value="EDO02829.1"/>
    <property type="molecule type" value="Genomic_DNA"/>
</dbReference>
<dbReference type="GeneID" id="5490042"/>
<gene>
    <name evidence="3" type="ORF">SS1G_05306</name>
</gene>
<protein>
    <recommendedName>
        <fullName evidence="2">BTB domain-containing protein</fullName>
    </recommendedName>
</protein>
<dbReference type="RefSeq" id="XP_001593878.1">
    <property type="nucleotide sequence ID" value="XM_001593828.1"/>
</dbReference>
<dbReference type="PROSITE" id="PS50097">
    <property type="entry name" value="BTB"/>
    <property type="match status" value="1"/>
</dbReference>
<organism evidence="3 4">
    <name type="scientific">Sclerotinia sclerotiorum (strain ATCC 18683 / 1980 / Ss-1)</name>
    <name type="common">White mold</name>
    <name type="synonym">Whetzelinia sclerotiorum</name>
    <dbReference type="NCBI Taxonomy" id="665079"/>
    <lineage>
        <taxon>Eukaryota</taxon>
        <taxon>Fungi</taxon>
        <taxon>Dikarya</taxon>
        <taxon>Ascomycota</taxon>
        <taxon>Pezizomycotina</taxon>
        <taxon>Leotiomycetes</taxon>
        <taxon>Helotiales</taxon>
        <taxon>Sclerotiniaceae</taxon>
        <taxon>Sclerotinia</taxon>
    </lineage>
</organism>
<dbReference type="InterPro" id="IPR011333">
    <property type="entry name" value="SKP1/BTB/POZ_sf"/>
</dbReference>
<dbReference type="AlphaFoldDB" id="A7EJ13"/>
<dbReference type="Proteomes" id="UP000001312">
    <property type="component" value="Unassembled WGS sequence"/>
</dbReference>
<keyword evidence="4" id="KW-1185">Reference proteome</keyword>
<dbReference type="InParanoid" id="A7EJ13"/>
<feature type="compositionally biased region" description="Acidic residues" evidence="1">
    <location>
        <begin position="119"/>
        <end position="134"/>
    </location>
</feature>
<evidence type="ECO:0000256" key="1">
    <source>
        <dbReference type="SAM" id="MobiDB-lite"/>
    </source>
</evidence>
<proteinExistence type="predicted"/>
<dbReference type="PANTHER" id="PTHR47843">
    <property type="entry name" value="BTB DOMAIN-CONTAINING PROTEIN-RELATED"/>
    <property type="match status" value="1"/>
</dbReference>
<dbReference type="eggNOG" id="ENOG502SP2V">
    <property type="taxonomic scope" value="Eukaryota"/>
</dbReference>
<evidence type="ECO:0000313" key="3">
    <source>
        <dbReference type="EMBL" id="EDO02829.1"/>
    </source>
</evidence>
<dbReference type="PANTHER" id="PTHR47843:SF5">
    <property type="entry name" value="BTB_POZ DOMAIN PROTEIN"/>
    <property type="match status" value="1"/>
</dbReference>
<accession>A7EJ13</accession>
<feature type="domain" description="BTB" evidence="2">
    <location>
        <begin position="18"/>
        <end position="78"/>
    </location>
</feature>
<evidence type="ECO:0000313" key="4">
    <source>
        <dbReference type="Proteomes" id="UP000001312"/>
    </source>
</evidence>
<evidence type="ECO:0000259" key="2">
    <source>
        <dbReference type="PROSITE" id="PS50097"/>
    </source>
</evidence>
<dbReference type="SMART" id="SM00225">
    <property type="entry name" value="BTB"/>
    <property type="match status" value="1"/>
</dbReference>
<dbReference type="OMA" id="GVMEYSI"/>